<dbReference type="RefSeq" id="WP_088845282.1">
    <property type="nucleotide sequence ID" value="NZ_FYEW01000003.1"/>
</dbReference>
<dbReference type="Gene3D" id="2.40.160.20">
    <property type="match status" value="1"/>
</dbReference>
<keyword evidence="3" id="KW-1185">Reference proteome</keyword>
<dbReference type="Proteomes" id="UP000198131">
    <property type="component" value="Unassembled WGS sequence"/>
</dbReference>
<name>A0A212UGB1_9BACT</name>
<feature type="chain" id="PRO_5013098118" description="Outer membrane protein beta-barrel domain-containing protein" evidence="1">
    <location>
        <begin position="23"/>
        <end position="203"/>
    </location>
</feature>
<evidence type="ECO:0000256" key="1">
    <source>
        <dbReference type="SAM" id="SignalP"/>
    </source>
</evidence>
<reference evidence="3" key="1">
    <citation type="submission" date="2017-06" db="EMBL/GenBank/DDBJ databases">
        <authorList>
            <person name="Varghese N."/>
            <person name="Submissions S."/>
        </authorList>
    </citation>
    <scope>NUCLEOTIDE SEQUENCE [LARGE SCALE GENOMIC DNA]</scope>
    <source>
        <strain evidence="3">DSM 11116</strain>
    </source>
</reference>
<dbReference type="SUPFAM" id="SSF56925">
    <property type="entry name" value="OMPA-like"/>
    <property type="match status" value="1"/>
</dbReference>
<dbReference type="EMBL" id="FYEW01000003">
    <property type="protein sequence ID" value="SNC77299.1"/>
    <property type="molecule type" value="Genomic_DNA"/>
</dbReference>
<dbReference type="OrthoDB" id="945117at2"/>
<organism evidence="2 3">
    <name type="scientific">Hymenobacter gelipurpurascens</name>
    <dbReference type="NCBI Taxonomy" id="89968"/>
    <lineage>
        <taxon>Bacteria</taxon>
        <taxon>Pseudomonadati</taxon>
        <taxon>Bacteroidota</taxon>
        <taxon>Cytophagia</taxon>
        <taxon>Cytophagales</taxon>
        <taxon>Hymenobacteraceae</taxon>
        <taxon>Hymenobacter</taxon>
    </lineage>
</organism>
<dbReference type="AlphaFoldDB" id="A0A212UGB1"/>
<sequence>MHKPFYLVALFAATLSITKAQAQTTKGTRVLGLSAGDISYQKTDYYKRISATLAPSIGTFVADNVALGVSLPIGYSFVKYQDSFSSRTKQRGLAIGLLPWLRYYLPSTSRHRFFGELSVGGVLNSNRVKPVGFAAISSNNVNLQASAGLGYTYFLAPNVGLETLLAYSHNSGTSEGFGRGSLGLNLGFRIYLPQGGATAASTE</sequence>
<gene>
    <name evidence="2" type="ORF">SAMN06265337_3882</name>
</gene>
<protein>
    <recommendedName>
        <fullName evidence="4">Outer membrane protein beta-barrel domain-containing protein</fullName>
    </recommendedName>
</protein>
<keyword evidence="1" id="KW-0732">Signal</keyword>
<evidence type="ECO:0000313" key="2">
    <source>
        <dbReference type="EMBL" id="SNC77299.1"/>
    </source>
</evidence>
<evidence type="ECO:0000313" key="3">
    <source>
        <dbReference type="Proteomes" id="UP000198131"/>
    </source>
</evidence>
<feature type="signal peptide" evidence="1">
    <location>
        <begin position="1"/>
        <end position="22"/>
    </location>
</feature>
<dbReference type="InterPro" id="IPR011250">
    <property type="entry name" value="OMP/PagP_B-barrel"/>
</dbReference>
<evidence type="ECO:0008006" key="4">
    <source>
        <dbReference type="Google" id="ProtNLM"/>
    </source>
</evidence>
<accession>A0A212UGB1</accession>
<proteinExistence type="predicted"/>